<keyword evidence="3 5" id="KW-1133">Transmembrane helix</keyword>
<evidence type="ECO:0000256" key="1">
    <source>
        <dbReference type="ARBA" id="ARBA00004141"/>
    </source>
</evidence>
<dbReference type="RefSeq" id="WP_162831505.1">
    <property type="nucleotide sequence ID" value="NZ_BMHL01000002.1"/>
</dbReference>
<accession>A0ABQ1LMU2</accession>
<reference evidence="8" key="1">
    <citation type="journal article" date="2019" name="Int. J. Syst. Evol. Microbiol.">
        <title>The Global Catalogue of Microorganisms (GCM) 10K type strain sequencing project: providing services to taxonomists for standard genome sequencing and annotation.</title>
        <authorList>
            <consortium name="The Broad Institute Genomics Platform"/>
            <consortium name="The Broad Institute Genome Sequencing Center for Infectious Disease"/>
            <person name="Wu L."/>
            <person name="Ma J."/>
        </authorList>
    </citation>
    <scope>NUCLEOTIDE SEQUENCE [LARGE SCALE GENOMIC DNA]</scope>
    <source>
        <strain evidence="8">CGMCC 1.15103</strain>
    </source>
</reference>
<dbReference type="InterPro" id="IPR011701">
    <property type="entry name" value="MFS"/>
</dbReference>
<proteinExistence type="predicted"/>
<keyword evidence="2 5" id="KW-0812">Transmembrane</keyword>
<comment type="caution">
    <text evidence="7">The sequence shown here is derived from an EMBL/GenBank/DDBJ whole genome shotgun (WGS) entry which is preliminary data.</text>
</comment>
<protein>
    <recommendedName>
        <fullName evidence="6">Major facilitator superfamily (MFS) profile domain-containing protein</fullName>
    </recommendedName>
</protein>
<dbReference type="PANTHER" id="PTHR23508">
    <property type="entry name" value="CARBOXYLIC ACID TRANSPORTER PROTEIN HOMOLOG"/>
    <property type="match status" value="1"/>
</dbReference>
<evidence type="ECO:0000256" key="4">
    <source>
        <dbReference type="ARBA" id="ARBA00023136"/>
    </source>
</evidence>
<gene>
    <name evidence="7" type="ORF">GCM10011400_11600</name>
</gene>
<evidence type="ECO:0000313" key="7">
    <source>
        <dbReference type="EMBL" id="GGC26928.1"/>
    </source>
</evidence>
<dbReference type="Pfam" id="PF07690">
    <property type="entry name" value="MFS_1"/>
    <property type="match status" value="1"/>
</dbReference>
<feature type="transmembrane region" description="Helical" evidence="5">
    <location>
        <begin position="6"/>
        <end position="26"/>
    </location>
</feature>
<evidence type="ECO:0000259" key="6">
    <source>
        <dbReference type="PROSITE" id="PS50850"/>
    </source>
</evidence>
<keyword evidence="8" id="KW-1185">Reference proteome</keyword>
<dbReference type="Proteomes" id="UP000602004">
    <property type="component" value="Unassembled WGS sequence"/>
</dbReference>
<comment type="subcellular location">
    <subcellularLocation>
        <location evidence="1">Membrane</location>
        <topology evidence="1">Multi-pass membrane protein</topology>
    </subcellularLocation>
</comment>
<dbReference type="Gene3D" id="1.20.1250.20">
    <property type="entry name" value="MFS general substrate transporter like domains"/>
    <property type="match status" value="1"/>
</dbReference>
<evidence type="ECO:0000313" key="8">
    <source>
        <dbReference type="Proteomes" id="UP000602004"/>
    </source>
</evidence>
<evidence type="ECO:0000256" key="3">
    <source>
        <dbReference type="ARBA" id="ARBA00022989"/>
    </source>
</evidence>
<dbReference type="InterPro" id="IPR020846">
    <property type="entry name" value="MFS_dom"/>
</dbReference>
<name>A0ABQ1LMU2_9BURK</name>
<dbReference type="PANTHER" id="PTHR23508:SF10">
    <property type="entry name" value="CARBOXYLIC ACID TRANSPORTER PROTEIN HOMOLOG"/>
    <property type="match status" value="1"/>
</dbReference>
<keyword evidence="4 5" id="KW-0472">Membrane</keyword>
<organism evidence="7 8">
    <name type="scientific">Paraburkholderia caffeinilytica</name>
    <dbReference type="NCBI Taxonomy" id="1761016"/>
    <lineage>
        <taxon>Bacteria</taxon>
        <taxon>Pseudomonadati</taxon>
        <taxon>Pseudomonadota</taxon>
        <taxon>Betaproteobacteria</taxon>
        <taxon>Burkholderiales</taxon>
        <taxon>Burkholderiaceae</taxon>
        <taxon>Paraburkholderia</taxon>
    </lineage>
</organism>
<feature type="transmembrane region" description="Helical" evidence="5">
    <location>
        <begin position="58"/>
        <end position="81"/>
    </location>
</feature>
<dbReference type="EMBL" id="BMHL01000002">
    <property type="protein sequence ID" value="GGC26928.1"/>
    <property type="molecule type" value="Genomic_DNA"/>
</dbReference>
<feature type="transmembrane region" description="Helical" evidence="5">
    <location>
        <begin position="93"/>
        <end position="118"/>
    </location>
</feature>
<sequence length="157" mass="15936">MPQIAGLMAMSAVAGIVGTASSGFVMDRFGATWVLPVYLAGAAAAITVIATMDLDSVWTPLAFAALGFLYNSGWGALNALCSIMYPPEMRATGVACSIGAGKVGGMIGPVIGGVLIAAQWDLTPILLIAAVPEFVAAAAVLVLFMLRRTQPVPAPAV</sequence>
<dbReference type="SUPFAM" id="SSF103473">
    <property type="entry name" value="MFS general substrate transporter"/>
    <property type="match status" value="1"/>
</dbReference>
<feature type="transmembrane region" description="Helical" evidence="5">
    <location>
        <begin position="124"/>
        <end position="146"/>
    </location>
</feature>
<evidence type="ECO:0000256" key="2">
    <source>
        <dbReference type="ARBA" id="ARBA00022692"/>
    </source>
</evidence>
<dbReference type="InterPro" id="IPR036259">
    <property type="entry name" value="MFS_trans_sf"/>
</dbReference>
<dbReference type="PROSITE" id="PS50850">
    <property type="entry name" value="MFS"/>
    <property type="match status" value="1"/>
</dbReference>
<feature type="domain" description="Major facilitator superfamily (MFS) profile" evidence="6">
    <location>
        <begin position="1"/>
        <end position="150"/>
    </location>
</feature>
<evidence type="ECO:0000256" key="5">
    <source>
        <dbReference type="SAM" id="Phobius"/>
    </source>
</evidence>
<feature type="transmembrane region" description="Helical" evidence="5">
    <location>
        <begin position="33"/>
        <end position="52"/>
    </location>
</feature>